<dbReference type="EMBL" id="JADIMH010000056">
    <property type="protein sequence ID" value="MBO8467838.1"/>
    <property type="molecule type" value="Genomic_DNA"/>
</dbReference>
<dbReference type="AlphaFoldDB" id="A0A9D9NC08"/>
<sequence>MEIIFNEAYLLEIYKTGLSDKKHRFQPQIIRKYIRVIDLMRETSNVLGLMQYNALNYEKLKGDKTGLSSVRVNDRYRIEFEEHIKDGEAIATICNITDLSNHYK</sequence>
<name>A0A9D9NC08_9BACT</name>
<evidence type="ECO:0000313" key="1">
    <source>
        <dbReference type="EMBL" id="MBO8467838.1"/>
    </source>
</evidence>
<protein>
    <submittedName>
        <fullName evidence="1">Type II toxin-antitoxin system RelE/ParE family toxin</fullName>
    </submittedName>
</protein>
<dbReference type="Proteomes" id="UP000823660">
    <property type="component" value="Unassembled WGS sequence"/>
</dbReference>
<dbReference type="InterPro" id="IPR007711">
    <property type="entry name" value="HigB-1"/>
</dbReference>
<reference evidence="1" key="2">
    <citation type="journal article" date="2021" name="PeerJ">
        <title>Extensive microbial diversity within the chicken gut microbiome revealed by metagenomics and culture.</title>
        <authorList>
            <person name="Gilroy R."/>
            <person name="Ravi A."/>
            <person name="Getino M."/>
            <person name="Pursley I."/>
            <person name="Horton D.L."/>
            <person name="Alikhan N.F."/>
            <person name="Baker D."/>
            <person name="Gharbi K."/>
            <person name="Hall N."/>
            <person name="Watson M."/>
            <person name="Adriaenssens E.M."/>
            <person name="Foster-Nyarko E."/>
            <person name="Jarju S."/>
            <person name="Secka A."/>
            <person name="Antonio M."/>
            <person name="Oren A."/>
            <person name="Chaudhuri R.R."/>
            <person name="La Ragione R."/>
            <person name="Hildebrand F."/>
            <person name="Pallen M.J."/>
        </authorList>
    </citation>
    <scope>NUCLEOTIDE SEQUENCE</scope>
    <source>
        <strain evidence="1">B1-15692</strain>
    </source>
</reference>
<dbReference type="InterPro" id="IPR035093">
    <property type="entry name" value="RelE/ParE_toxin_dom_sf"/>
</dbReference>
<comment type="caution">
    <text evidence="1">The sequence shown here is derived from an EMBL/GenBank/DDBJ whole genome shotgun (WGS) entry which is preliminary data.</text>
</comment>
<proteinExistence type="predicted"/>
<organism evidence="1 2">
    <name type="scientific">Candidatus Cryptobacteroides faecipullorum</name>
    <dbReference type="NCBI Taxonomy" id="2840764"/>
    <lineage>
        <taxon>Bacteria</taxon>
        <taxon>Pseudomonadati</taxon>
        <taxon>Bacteroidota</taxon>
        <taxon>Bacteroidia</taxon>
        <taxon>Bacteroidales</taxon>
        <taxon>Candidatus Cryptobacteroides</taxon>
    </lineage>
</organism>
<reference evidence="1" key="1">
    <citation type="submission" date="2020-10" db="EMBL/GenBank/DDBJ databases">
        <authorList>
            <person name="Gilroy R."/>
        </authorList>
    </citation>
    <scope>NUCLEOTIDE SEQUENCE</scope>
    <source>
        <strain evidence="1">B1-15692</strain>
    </source>
</reference>
<gene>
    <name evidence="1" type="ORF">IAB99_08790</name>
</gene>
<accession>A0A9D9NC08</accession>
<dbReference type="SUPFAM" id="SSF143011">
    <property type="entry name" value="RelE-like"/>
    <property type="match status" value="1"/>
</dbReference>
<evidence type="ECO:0000313" key="2">
    <source>
        <dbReference type="Proteomes" id="UP000823660"/>
    </source>
</evidence>
<dbReference type="Gene3D" id="3.30.2310.20">
    <property type="entry name" value="RelE-like"/>
    <property type="match status" value="1"/>
</dbReference>
<dbReference type="Pfam" id="PF05015">
    <property type="entry name" value="HigB-like_toxin"/>
    <property type="match status" value="1"/>
</dbReference>